<dbReference type="Proteomes" id="UP001174136">
    <property type="component" value="Unassembled WGS sequence"/>
</dbReference>
<feature type="compositionally biased region" description="Basic residues" evidence="2">
    <location>
        <begin position="884"/>
        <end position="909"/>
    </location>
</feature>
<feature type="compositionally biased region" description="Basic and acidic residues" evidence="2">
    <location>
        <begin position="965"/>
        <end position="979"/>
    </location>
</feature>
<feature type="compositionally biased region" description="Polar residues" evidence="2">
    <location>
        <begin position="858"/>
        <end position="871"/>
    </location>
</feature>
<feature type="domain" description="Ig-like" evidence="3">
    <location>
        <begin position="242"/>
        <end position="319"/>
    </location>
</feature>
<feature type="region of interest" description="Disordered" evidence="2">
    <location>
        <begin position="1387"/>
        <end position="1425"/>
    </location>
</feature>
<feature type="compositionally biased region" description="Polar residues" evidence="2">
    <location>
        <begin position="1125"/>
        <end position="1136"/>
    </location>
</feature>
<dbReference type="Pfam" id="PF07679">
    <property type="entry name" value="I-set"/>
    <property type="match status" value="2"/>
</dbReference>
<feature type="compositionally biased region" description="Polar residues" evidence="2">
    <location>
        <begin position="697"/>
        <end position="721"/>
    </location>
</feature>
<feature type="compositionally biased region" description="Polar residues" evidence="2">
    <location>
        <begin position="1322"/>
        <end position="1341"/>
    </location>
</feature>
<feature type="region of interest" description="Disordered" evidence="2">
    <location>
        <begin position="562"/>
        <end position="583"/>
    </location>
</feature>
<organism evidence="4 5">
    <name type="scientific">Merluccius polli</name>
    <name type="common">Benguela hake</name>
    <name type="synonym">Merluccius cadenati</name>
    <dbReference type="NCBI Taxonomy" id="89951"/>
    <lineage>
        <taxon>Eukaryota</taxon>
        <taxon>Metazoa</taxon>
        <taxon>Chordata</taxon>
        <taxon>Craniata</taxon>
        <taxon>Vertebrata</taxon>
        <taxon>Euteleostomi</taxon>
        <taxon>Actinopterygii</taxon>
        <taxon>Neopterygii</taxon>
        <taxon>Teleostei</taxon>
        <taxon>Neoteleostei</taxon>
        <taxon>Acanthomorphata</taxon>
        <taxon>Zeiogadaria</taxon>
        <taxon>Gadariae</taxon>
        <taxon>Gadiformes</taxon>
        <taxon>Gadoidei</taxon>
        <taxon>Merlucciidae</taxon>
        <taxon>Merluccius</taxon>
    </lineage>
</organism>
<feature type="region of interest" description="Disordered" evidence="2">
    <location>
        <begin position="1281"/>
        <end position="1370"/>
    </location>
</feature>
<dbReference type="InterPro" id="IPR007110">
    <property type="entry name" value="Ig-like_dom"/>
</dbReference>
<accession>A0AA47N8E9</accession>
<name>A0AA47N8E9_MERPO</name>
<feature type="region of interest" description="Disordered" evidence="2">
    <location>
        <begin position="953"/>
        <end position="997"/>
    </location>
</feature>
<keyword evidence="5" id="KW-1185">Reference proteome</keyword>
<protein>
    <submittedName>
        <fullName evidence="4">Matrix-remodeling-associated protein 5</fullName>
    </submittedName>
</protein>
<dbReference type="InterPro" id="IPR036179">
    <property type="entry name" value="Ig-like_dom_sf"/>
</dbReference>
<feature type="region of interest" description="Disordered" evidence="2">
    <location>
        <begin position="636"/>
        <end position="796"/>
    </location>
</feature>
<evidence type="ECO:0000313" key="4">
    <source>
        <dbReference type="EMBL" id="KAK0153609.1"/>
    </source>
</evidence>
<evidence type="ECO:0000259" key="3">
    <source>
        <dbReference type="PROSITE" id="PS50835"/>
    </source>
</evidence>
<feature type="compositionally biased region" description="Polar residues" evidence="2">
    <location>
        <begin position="741"/>
        <end position="791"/>
    </location>
</feature>
<evidence type="ECO:0000256" key="2">
    <source>
        <dbReference type="SAM" id="MobiDB-lite"/>
    </source>
</evidence>
<comment type="caution">
    <text evidence="4">The sequence shown here is derived from an EMBL/GenBank/DDBJ whole genome shotgun (WGS) entry which is preliminary data.</text>
</comment>
<feature type="compositionally biased region" description="Low complexity" evidence="2">
    <location>
        <begin position="1091"/>
        <end position="1100"/>
    </location>
</feature>
<reference evidence="4" key="1">
    <citation type="journal article" date="2023" name="Front. Mar. Sci.">
        <title>A new Merluccius polli reference genome to investigate the effects of global change in West African waters.</title>
        <authorList>
            <person name="Mateo J.L."/>
            <person name="Blanco-Fernandez C."/>
            <person name="Garcia-Vazquez E."/>
            <person name="Machado-Schiaffino G."/>
        </authorList>
    </citation>
    <scope>NUCLEOTIDE SEQUENCE</scope>
    <source>
        <strain evidence="4">C29</strain>
        <tissue evidence="4">Fin</tissue>
    </source>
</reference>
<feature type="compositionally biased region" description="Polar residues" evidence="2">
    <location>
        <begin position="661"/>
        <end position="681"/>
    </location>
</feature>
<sequence length="1486" mass="161223">MTNFPLALGVLKCKKDKDYPGGELCPMCSFPRHLQGKEVLALEGMVCSGPVITSPLRATKPENPDSEVMTPDKFLEPLGNITLGLSDEHGNKVDLECGVGKPRELSRVNWQQVSQHRLAANVTWSVDLDCPIDRDNYERLWRLIAYYSDVPAHLRREMMLSKEPHRSYRYRQDMERDAQYYTGVKVIVMAQPRWLMQASLGLRLNRPQSTGKRVKLVLSSQLSQSVEAEQERRRGRTWVMIESTNTTQPAMAVVVGGTSQMQCNIRSSGEVVLHWVMPDGSRLEVPYSSPNGRVSASSDGQLVIKSIDHSDMGVYYCVAKVHGDQDILPFRLAVEESSSPPPGDDRPQPLPIQGYTGESIALPCEASGSPNAEINWILPGSNIVSTRANTSRALVYSNGTLRVLQGQLSDSGYYKCVAINQHGVDTLATKVNVTKRVTQTAIGTPRKFTKTPQSASGVRTNIKVPTEESVDGSGDEHVMKDVNTKTKVDLSRRRGSISGRRVVHPSRNVWRRPVPRKPVQPRVDARKPAADARRRVNVASNKIDPQKWADILAKVRDRKVQNSVTPNTVRQTTERKRTGATTDQTTLLEDNIEGSGEGGAMQEEKGAVHITTTPAPMRIISTTNYILSTPSMSASKHTTHVTSDTRTNTIDATPNPRKTHNMQAARNTQLTQSTRVTSNKPVTHRSHTTADVRHATHNTQGMRSPQITQDINHTTPNTALPNSDPRAAASTSIPPLPQPTSAPQSSLTRWQTNTNRASSRGSMPFDDSSQGNQDTNTDVPVVTTHNTSNSQREGKRKVLVQSGDFISEKDRQLSIDVSQLSPPVAPTQPLSVKYLSQASTAPPEEPTVDILPAQTQLAAASPTDRPQSPTFTGAKGRELEGPPRHRRPNSKRKNGVRRKSKENRRRQKLKGGPQLIATTLTPVDARLARTSITASIPLKIEKAQASFPTAVPFTDSQVTSSGTVSHKESTVSRLDDNRPSTRPSSSPATMDGVLSWPKPLPNATTVFPTTPFSTTLHSTTPLSTTPLSTSAPPSLPTTISLLAAQSDGEMSHENVPFPLEHSDRPTILTALQTFPSSTLPPSTPSVEKQRVSVSGVSVSGDPGPDLRFDKSPGSAHTPPQVQPDVRQQNQSGRRYTHSQVAENELFGKILRPAPLQPPPSSPAPTVQHETSTSSGEHEPSSTDGQPGDKLYNVVWEKQLTTTKGPFANGSAGPSSDPTKTDVVDEHLKQTIHTRGKVVVSTPSMVASTPSPSSTTSSHPPISRLVLSSVVPTVVFSTATDTPLTTLHQPGPGFNHIPDGHASDKVQGQGRELPPLSPHGQARNFSTSGAKETLAASQLETHSQNKKAVDLHTDPKPTSPAPRPSGAHPVKRTTTLAPAFTRTAVAASTVGVQTSSERRPTIPLPPSQDVSRGHPLPAPLSPPRGNPWIMRTYTQTLTVDAETDAHLPCEAVGQPHPFLSWTKVSTGMSVYLLGSHMADDTLMATDM</sequence>
<gene>
    <name evidence="4" type="primary">MXRA5_5</name>
    <name evidence="4" type="ORF">N1851_004606</name>
</gene>
<feature type="region of interest" description="Disordered" evidence="2">
    <location>
        <begin position="512"/>
        <end position="534"/>
    </location>
</feature>
<feature type="region of interest" description="Disordered" evidence="2">
    <location>
        <begin position="1074"/>
        <end position="1136"/>
    </location>
</feature>
<dbReference type="Gene3D" id="2.60.40.10">
    <property type="entry name" value="Immunoglobulins"/>
    <property type="match status" value="2"/>
</dbReference>
<dbReference type="InterPro" id="IPR003598">
    <property type="entry name" value="Ig_sub2"/>
</dbReference>
<feature type="compositionally biased region" description="Polar residues" evidence="2">
    <location>
        <begin position="954"/>
        <end position="964"/>
    </location>
</feature>
<feature type="region of interest" description="Disordered" evidence="2">
    <location>
        <begin position="335"/>
        <end position="354"/>
    </location>
</feature>
<dbReference type="InterPro" id="IPR013783">
    <property type="entry name" value="Ig-like_fold"/>
</dbReference>
<feature type="compositionally biased region" description="Pro residues" evidence="2">
    <location>
        <begin position="1415"/>
        <end position="1424"/>
    </location>
</feature>
<feature type="compositionally biased region" description="Polar residues" evidence="2">
    <location>
        <begin position="562"/>
        <end position="571"/>
    </location>
</feature>
<dbReference type="PROSITE" id="PS50835">
    <property type="entry name" value="IG_LIKE"/>
    <property type="match status" value="2"/>
</dbReference>
<feature type="compositionally biased region" description="Polar residues" evidence="2">
    <location>
        <begin position="636"/>
        <end position="652"/>
    </location>
</feature>
<evidence type="ECO:0000313" key="5">
    <source>
        <dbReference type="Proteomes" id="UP001174136"/>
    </source>
</evidence>
<dbReference type="PANTHER" id="PTHR45842">
    <property type="entry name" value="SYNAPTIC ADHESION-LIKE MOLECULE SALM"/>
    <property type="match status" value="1"/>
</dbReference>
<feature type="domain" description="Ig-like" evidence="3">
    <location>
        <begin position="347"/>
        <end position="434"/>
    </location>
</feature>
<feature type="region of interest" description="Disordered" evidence="2">
    <location>
        <begin position="1017"/>
        <end position="1036"/>
    </location>
</feature>
<feature type="compositionally biased region" description="Basic and acidic residues" evidence="2">
    <location>
        <begin position="523"/>
        <end position="534"/>
    </location>
</feature>
<proteinExistence type="predicted"/>
<dbReference type="InterPro" id="IPR003599">
    <property type="entry name" value="Ig_sub"/>
</dbReference>
<feature type="region of interest" description="Disordered" evidence="2">
    <location>
        <begin position="858"/>
        <end position="916"/>
    </location>
</feature>
<keyword evidence="1" id="KW-0732">Signal</keyword>
<dbReference type="InterPro" id="IPR050467">
    <property type="entry name" value="LRFN"/>
</dbReference>
<dbReference type="SMART" id="SM00409">
    <property type="entry name" value="IG"/>
    <property type="match status" value="2"/>
</dbReference>
<dbReference type="SUPFAM" id="SSF48726">
    <property type="entry name" value="Immunoglobulin"/>
    <property type="match status" value="2"/>
</dbReference>
<feature type="region of interest" description="Disordered" evidence="2">
    <location>
        <begin position="1150"/>
        <end position="1188"/>
    </location>
</feature>
<dbReference type="SMART" id="SM00408">
    <property type="entry name" value="IGc2"/>
    <property type="match status" value="2"/>
</dbReference>
<dbReference type="InterPro" id="IPR013098">
    <property type="entry name" value="Ig_I-set"/>
</dbReference>
<evidence type="ECO:0000256" key="1">
    <source>
        <dbReference type="ARBA" id="ARBA00022729"/>
    </source>
</evidence>
<dbReference type="EMBL" id="JAOPHQ010000675">
    <property type="protein sequence ID" value="KAK0153609.1"/>
    <property type="molecule type" value="Genomic_DNA"/>
</dbReference>
<dbReference type="PANTHER" id="PTHR45842:SF25">
    <property type="entry name" value="CARBOXYPEPTIDASE N SUBUNIT 2-LIKE"/>
    <property type="match status" value="1"/>
</dbReference>